<evidence type="ECO:0000313" key="1">
    <source>
        <dbReference type="EMBL" id="QDV72482.1"/>
    </source>
</evidence>
<reference evidence="1 2" key="1">
    <citation type="submission" date="2019-02" db="EMBL/GenBank/DDBJ databases">
        <title>Deep-cultivation of Planctomycetes and their phenomic and genomic characterization uncovers novel biology.</title>
        <authorList>
            <person name="Wiegand S."/>
            <person name="Jogler M."/>
            <person name="Boedeker C."/>
            <person name="Pinto D."/>
            <person name="Vollmers J."/>
            <person name="Rivas-Marin E."/>
            <person name="Kohn T."/>
            <person name="Peeters S.H."/>
            <person name="Heuer A."/>
            <person name="Rast P."/>
            <person name="Oberbeckmann S."/>
            <person name="Bunk B."/>
            <person name="Jeske O."/>
            <person name="Meyerdierks A."/>
            <person name="Storesund J.E."/>
            <person name="Kallscheuer N."/>
            <person name="Luecker S."/>
            <person name="Lage O.M."/>
            <person name="Pohl T."/>
            <person name="Merkel B.J."/>
            <person name="Hornburger P."/>
            <person name="Mueller R.-W."/>
            <person name="Bruemmer F."/>
            <person name="Labrenz M."/>
            <person name="Spormann A.M."/>
            <person name="Op den Camp H."/>
            <person name="Overmann J."/>
            <person name="Amann R."/>
            <person name="Jetten M.S.M."/>
            <person name="Mascher T."/>
            <person name="Medema M.H."/>
            <person name="Devos D.P."/>
            <person name="Kaster A.-K."/>
            <person name="Ovreas L."/>
            <person name="Rohde M."/>
            <person name="Galperin M.Y."/>
            <person name="Jogler C."/>
        </authorList>
    </citation>
    <scope>NUCLEOTIDE SEQUENCE [LARGE SCALE GENOMIC DNA]</scope>
    <source>
        <strain evidence="1 2">Spa11</strain>
    </source>
</reference>
<dbReference type="KEGG" id="bmei:Spa11_06600"/>
<dbReference type="RefSeq" id="WP_145107654.1">
    <property type="nucleotide sequence ID" value="NZ_CP036349.1"/>
</dbReference>
<sequence>MRSETIETPSEDDEHLTLAQAAATLPGRPHLSTLHRWRLRGVRGVRLRTCLVGGRRFTTRRWLREFCAASTAAGDELIAPTTKPSAERERAIRAAKAELDAAGI</sequence>
<evidence type="ECO:0000313" key="2">
    <source>
        <dbReference type="Proteomes" id="UP000316426"/>
    </source>
</evidence>
<organism evidence="1 2">
    <name type="scientific">Botrimarina mediterranea</name>
    <dbReference type="NCBI Taxonomy" id="2528022"/>
    <lineage>
        <taxon>Bacteria</taxon>
        <taxon>Pseudomonadati</taxon>
        <taxon>Planctomycetota</taxon>
        <taxon>Planctomycetia</taxon>
        <taxon>Pirellulales</taxon>
        <taxon>Lacipirellulaceae</taxon>
        <taxon>Botrimarina</taxon>
    </lineage>
</organism>
<dbReference type="AlphaFoldDB" id="A0A518K3U7"/>
<keyword evidence="2" id="KW-1185">Reference proteome</keyword>
<dbReference type="InterPro" id="IPR011474">
    <property type="entry name" value="DUF1580"/>
</dbReference>
<dbReference type="Pfam" id="PF07618">
    <property type="entry name" value="DUF1580"/>
    <property type="match status" value="1"/>
</dbReference>
<proteinExistence type="predicted"/>
<protein>
    <submittedName>
        <fullName evidence="1">Uncharacterized protein</fullName>
    </submittedName>
</protein>
<name>A0A518K3U7_9BACT</name>
<dbReference type="EMBL" id="CP036349">
    <property type="protein sequence ID" value="QDV72482.1"/>
    <property type="molecule type" value="Genomic_DNA"/>
</dbReference>
<gene>
    <name evidence="1" type="ORF">Spa11_06600</name>
</gene>
<dbReference type="Proteomes" id="UP000316426">
    <property type="component" value="Chromosome"/>
</dbReference>
<accession>A0A518K3U7</accession>